<reference evidence="2" key="1">
    <citation type="journal article" date="2017" name="Genome Biol.">
        <title>Comparative genomics reveals high biological diversity and specific adaptations in the industrially and medically important fungal genus Aspergillus.</title>
        <authorList>
            <person name="de Vries R.P."/>
            <person name="Riley R."/>
            <person name="Wiebenga A."/>
            <person name="Aguilar-Osorio G."/>
            <person name="Amillis S."/>
            <person name="Uchima C.A."/>
            <person name="Anderluh G."/>
            <person name="Asadollahi M."/>
            <person name="Askin M."/>
            <person name="Barry K."/>
            <person name="Battaglia E."/>
            <person name="Bayram O."/>
            <person name="Benocci T."/>
            <person name="Braus-Stromeyer S.A."/>
            <person name="Caldana C."/>
            <person name="Canovas D."/>
            <person name="Cerqueira G.C."/>
            <person name="Chen F."/>
            <person name="Chen W."/>
            <person name="Choi C."/>
            <person name="Clum A."/>
            <person name="Dos Santos R.A."/>
            <person name="Damasio A.R."/>
            <person name="Diallinas G."/>
            <person name="Emri T."/>
            <person name="Fekete E."/>
            <person name="Flipphi M."/>
            <person name="Freyberg S."/>
            <person name="Gallo A."/>
            <person name="Gournas C."/>
            <person name="Habgood R."/>
            <person name="Hainaut M."/>
            <person name="Harispe M.L."/>
            <person name="Henrissat B."/>
            <person name="Hilden K.S."/>
            <person name="Hope R."/>
            <person name="Hossain A."/>
            <person name="Karabika E."/>
            <person name="Karaffa L."/>
            <person name="Karanyi Z."/>
            <person name="Krasevec N."/>
            <person name="Kuo A."/>
            <person name="Kusch H."/>
            <person name="LaButti K."/>
            <person name="Lagendijk E.L."/>
            <person name="Lapidus A."/>
            <person name="Levasseur A."/>
            <person name="Lindquist E."/>
            <person name="Lipzen A."/>
            <person name="Logrieco A.F."/>
            <person name="MacCabe A."/>
            <person name="Maekelae M.R."/>
            <person name="Malavazi I."/>
            <person name="Melin P."/>
            <person name="Meyer V."/>
            <person name="Mielnichuk N."/>
            <person name="Miskei M."/>
            <person name="Molnar A.P."/>
            <person name="Mule G."/>
            <person name="Ngan C.Y."/>
            <person name="Orejas M."/>
            <person name="Orosz E."/>
            <person name="Ouedraogo J.P."/>
            <person name="Overkamp K.M."/>
            <person name="Park H.-S."/>
            <person name="Perrone G."/>
            <person name="Piumi F."/>
            <person name="Punt P.J."/>
            <person name="Ram A.F."/>
            <person name="Ramon A."/>
            <person name="Rauscher S."/>
            <person name="Record E."/>
            <person name="Riano-Pachon D.M."/>
            <person name="Robert V."/>
            <person name="Roehrig J."/>
            <person name="Ruller R."/>
            <person name="Salamov A."/>
            <person name="Salih N.S."/>
            <person name="Samson R.A."/>
            <person name="Sandor E."/>
            <person name="Sanguinetti M."/>
            <person name="Schuetze T."/>
            <person name="Sepcic K."/>
            <person name="Shelest E."/>
            <person name="Sherlock G."/>
            <person name="Sophianopoulou V."/>
            <person name="Squina F.M."/>
            <person name="Sun H."/>
            <person name="Susca A."/>
            <person name="Todd R.B."/>
            <person name="Tsang A."/>
            <person name="Unkles S.E."/>
            <person name="van de Wiele N."/>
            <person name="van Rossen-Uffink D."/>
            <person name="Oliveira J.V."/>
            <person name="Vesth T.C."/>
            <person name="Visser J."/>
            <person name="Yu J.-H."/>
            <person name="Zhou M."/>
            <person name="Andersen M.R."/>
            <person name="Archer D.B."/>
            <person name="Baker S.E."/>
            <person name="Benoit I."/>
            <person name="Brakhage A.A."/>
            <person name="Braus G.H."/>
            <person name="Fischer R."/>
            <person name="Frisvad J.C."/>
            <person name="Goldman G.H."/>
            <person name="Houbraken J."/>
            <person name="Oakley B."/>
            <person name="Pocsi I."/>
            <person name="Scazzocchio C."/>
            <person name="Seiboth B."/>
            <person name="vanKuyk P.A."/>
            <person name="Wortman J."/>
            <person name="Dyer P.S."/>
            <person name="Grigoriev I.V."/>
        </authorList>
    </citation>
    <scope>NUCLEOTIDE SEQUENCE [LARGE SCALE GENOMIC DNA]</scope>
    <source>
        <strain evidence="2">CBS 134.48</strain>
    </source>
</reference>
<organism evidence="1 2">
    <name type="scientific">Aspergillus tubingensis (strain CBS 134.48)</name>
    <dbReference type="NCBI Taxonomy" id="767770"/>
    <lineage>
        <taxon>Eukaryota</taxon>
        <taxon>Fungi</taxon>
        <taxon>Dikarya</taxon>
        <taxon>Ascomycota</taxon>
        <taxon>Pezizomycotina</taxon>
        <taxon>Eurotiomycetes</taxon>
        <taxon>Eurotiomycetidae</taxon>
        <taxon>Eurotiales</taxon>
        <taxon>Aspergillaceae</taxon>
        <taxon>Aspergillus</taxon>
        <taxon>Aspergillus subgen. Circumdati</taxon>
    </lineage>
</organism>
<keyword evidence="2" id="KW-1185">Reference proteome</keyword>
<evidence type="ECO:0000313" key="1">
    <source>
        <dbReference type="EMBL" id="OJI87933.1"/>
    </source>
</evidence>
<protein>
    <submittedName>
        <fullName evidence="1">Uncharacterized protein</fullName>
    </submittedName>
</protein>
<dbReference type="STRING" id="767770.A0A1L9NFA4"/>
<gene>
    <name evidence="1" type="ORF">ASPTUDRAFT_50777</name>
</gene>
<evidence type="ECO:0000313" key="2">
    <source>
        <dbReference type="Proteomes" id="UP000184304"/>
    </source>
</evidence>
<accession>A0A1L9NFA4</accession>
<proteinExistence type="predicted"/>
<dbReference type="VEuPathDB" id="FungiDB:ASPTUDRAFT_50777"/>
<dbReference type="Proteomes" id="UP000184304">
    <property type="component" value="Unassembled WGS sequence"/>
</dbReference>
<sequence>MLVKPRKSSLENTSPIMLVSKGWSSLVSCVLITVCISPAIVAPCLAKDVQMPLNPHGGSILRWKDCGEANNHTLQWFPTGCSHGSF</sequence>
<dbReference type="AlphaFoldDB" id="A0A1L9NFA4"/>
<name>A0A1L9NFA4_ASPTC</name>
<dbReference type="EMBL" id="KV878180">
    <property type="protein sequence ID" value="OJI87933.1"/>
    <property type="molecule type" value="Genomic_DNA"/>
</dbReference>